<accession>A0A291F457</accession>
<dbReference type="EMBL" id="MF770627">
    <property type="protein sequence ID" value="ATG26928.1"/>
    <property type="molecule type" value="Genomic_DNA"/>
</dbReference>
<reference evidence="1" key="1">
    <citation type="journal article" date="2014" name="Proc. Natl. Acad. Sci. U.S.A.">
        <title>The dynamic history of plastid genomes in the Campanulaceae sensu lato is unique among angiosperms.</title>
        <authorList>
            <person name="Knox E.B."/>
        </authorList>
    </citation>
    <scope>NUCLEOTIDE SEQUENCE</scope>
</reference>
<protein>
    <submittedName>
        <fullName evidence="1">Uncharacterized protein</fullName>
    </submittedName>
</protein>
<dbReference type="AlphaFoldDB" id="A0A291F457"/>
<dbReference type="EMBL" id="MF770627">
    <property type="protein sequence ID" value="ATG26969.1"/>
    <property type="molecule type" value="Genomic_DNA"/>
</dbReference>
<keyword evidence="1" id="KW-0934">Plastid</keyword>
<evidence type="ECO:0000313" key="2">
    <source>
        <dbReference type="EMBL" id="ATG26969.1"/>
    </source>
</evidence>
<organism evidence="1">
    <name type="scientific">Cyphia elata var. gerrardii</name>
    <dbReference type="NCBI Taxonomy" id="2041118"/>
    <lineage>
        <taxon>Eukaryota</taxon>
        <taxon>Viridiplantae</taxon>
        <taxon>Streptophyta</taxon>
        <taxon>Embryophyta</taxon>
        <taxon>Tracheophyta</taxon>
        <taxon>Spermatophyta</taxon>
        <taxon>Magnoliopsida</taxon>
        <taxon>eudicotyledons</taxon>
        <taxon>Gunneridae</taxon>
        <taxon>Pentapetalae</taxon>
        <taxon>asterids</taxon>
        <taxon>campanulids</taxon>
        <taxon>Asterales</taxon>
        <taxon>Campanulaceae</taxon>
        <taxon>Cyphia</taxon>
    </lineage>
</organism>
<evidence type="ECO:0000313" key="1">
    <source>
        <dbReference type="EMBL" id="ATG26928.1"/>
    </source>
</evidence>
<proteinExistence type="predicted"/>
<geneLocation type="plastid" evidence="1"/>
<gene>
    <name evidence="1" type="primary">ORF191</name>
    <name evidence="1" type="ORF">Cyp_el_ge1Pt0828</name>
    <name evidence="2" type="ORF">Cyp_el_ge1Pt1753</name>
</gene>
<sequence>MVKDLFEAKKCPLYWLPDGTETGLQREPDTGLYCLERYSCKVYQASLRNKAFLVGKMEGRKCLEADLKDPQRKTPEFLEKYQNLITESRLAVFRRLRKAIKERPKQLPDLDPRFESDSACIHRCPLVDEDIFIFIDFLHFDTERGYCVGARECLKERRSEFFRTAFFRAEVDEIRSEFLKGLIKNWDQRRS</sequence>
<reference evidence="1" key="2">
    <citation type="submission" date="2017-08" db="EMBL/GenBank/DDBJ databases">
        <authorList>
            <person name="Knox E.B."/>
        </authorList>
    </citation>
    <scope>NUCLEOTIDE SEQUENCE</scope>
</reference>
<name>A0A291F457_9ASTR</name>